<keyword evidence="1" id="KW-0812">Transmembrane</keyword>
<sequence>MFEGIFGFIGLACGIYCLYGFFMLKYKKIINRTILLPKGVDAGKCKDLEGYSREASLPLLLLGIIVTVYGAVDLYNIYVERIPKVFIVMITVVILALFGFAAAIRKCNKKYFGI</sequence>
<evidence type="ECO:0000313" key="2">
    <source>
        <dbReference type="EMBL" id="MSS41566.1"/>
    </source>
</evidence>
<gene>
    <name evidence="2" type="ORF">FYJ37_14815</name>
</gene>
<feature type="transmembrane region" description="Helical" evidence="1">
    <location>
        <begin position="6"/>
        <end position="24"/>
    </location>
</feature>
<keyword evidence="1" id="KW-0472">Membrane</keyword>
<dbReference type="EMBL" id="VUMB01000040">
    <property type="protein sequence ID" value="MSS41566.1"/>
    <property type="molecule type" value="Genomic_DNA"/>
</dbReference>
<dbReference type="AlphaFoldDB" id="A0A844F847"/>
<comment type="caution">
    <text evidence="2">The sequence shown here is derived from an EMBL/GenBank/DDBJ whole genome shotgun (WGS) entry which is preliminary data.</text>
</comment>
<evidence type="ECO:0008006" key="4">
    <source>
        <dbReference type="Google" id="ProtNLM"/>
    </source>
</evidence>
<keyword evidence="1" id="KW-1133">Transmembrane helix</keyword>
<organism evidence="2 3">
    <name type="scientific">Clostridium scindens (strain JCM 10418 / VPI 12708)</name>
    <dbReference type="NCBI Taxonomy" id="29347"/>
    <lineage>
        <taxon>Bacteria</taxon>
        <taxon>Bacillati</taxon>
        <taxon>Bacillota</taxon>
        <taxon>Clostridia</taxon>
        <taxon>Lachnospirales</taxon>
        <taxon>Lachnospiraceae</taxon>
    </lineage>
</organism>
<protein>
    <recommendedName>
        <fullName evidence="4">DUF3784 domain-containing protein</fullName>
    </recommendedName>
</protein>
<name>A0A844F847_CLOSV</name>
<accession>A0A844F847</accession>
<dbReference type="Proteomes" id="UP000462363">
    <property type="component" value="Unassembled WGS sequence"/>
</dbReference>
<evidence type="ECO:0000256" key="1">
    <source>
        <dbReference type="SAM" id="Phobius"/>
    </source>
</evidence>
<feature type="transmembrane region" description="Helical" evidence="1">
    <location>
        <begin position="85"/>
        <end position="104"/>
    </location>
</feature>
<dbReference type="RefSeq" id="WP_025642822.1">
    <property type="nucleotide sequence ID" value="NZ_CAMAAA010000014.1"/>
</dbReference>
<reference evidence="2 3" key="1">
    <citation type="submission" date="2019-08" db="EMBL/GenBank/DDBJ databases">
        <title>In-depth cultivation of the pig gut microbiome towards novel bacterial diversity and tailored functional studies.</title>
        <authorList>
            <person name="Wylensek D."/>
            <person name="Hitch T.C.A."/>
            <person name="Clavel T."/>
        </authorList>
    </citation>
    <scope>NUCLEOTIDE SEQUENCE [LARGE SCALE GENOMIC DNA]</scope>
    <source>
        <strain evidence="2 3">BL-389-WT-3D</strain>
    </source>
</reference>
<feature type="transmembrane region" description="Helical" evidence="1">
    <location>
        <begin position="59"/>
        <end position="79"/>
    </location>
</feature>
<proteinExistence type="predicted"/>
<evidence type="ECO:0000313" key="3">
    <source>
        <dbReference type="Proteomes" id="UP000462363"/>
    </source>
</evidence>